<name>A0ABR4PBW2_9HELO</name>
<accession>A0ABR4PBW2</accession>
<dbReference type="Pfam" id="PF11817">
    <property type="entry name" value="Foie-gras_1"/>
    <property type="match status" value="1"/>
</dbReference>
<gene>
    <name evidence="4" type="ORF">PVAG01_07209</name>
</gene>
<feature type="domain" description="Trafficking protein particle complex subunit 11" evidence="3">
    <location>
        <begin position="340"/>
        <end position="611"/>
    </location>
</feature>
<dbReference type="InterPro" id="IPR012880">
    <property type="entry name" value="Gryzun"/>
</dbReference>
<evidence type="ECO:0000313" key="4">
    <source>
        <dbReference type="EMBL" id="KAL3420764.1"/>
    </source>
</evidence>
<dbReference type="EMBL" id="JBFCZG010000006">
    <property type="protein sequence ID" value="KAL3420764.1"/>
    <property type="molecule type" value="Genomic_DNA"/>
</dbReference>
<protein>
    <recommendedName>
        <fullName evidence="6">Trafficking protein particle complex subunit 11</fullName>
    </recommendedName>
</protein>
<organism evidence="4 5">
    <name type="scientific">Phlyctema vagabunda</name>
    <dbReference type="NCBI Taxonomy" id="108571"/>
    <lineage>
        <taxon>Eukaryota</taxon>
        <taxon>Fungi</taxon>
        <taxon>Dikarya</taxon>
        <taxon>Ascomycota</taxon>
        <taxon>Pezizomycotina</taxon>
        <taxon>Leotiomycetes</taxon>
        <taxon>Helotiales</taxon>
        <taxon>Dermateaceae</taxon>
        <taxon>Phlyctema</taxon>
    </lineage>
</organism>
<reference evidence="4 5" key="1">
    <citation type="submission" date="2024-06" db="EMBL/GenBank/DDBJ databases">
        <title>Complete genome of Phlyctema vagabunda strain 19-DSS-EL-015.</title>
        <authorList>
            <person name="Fiorenzani C."/>
        </authorList>
    </citation>
    <scope>NUCLEOTIDE SEQUENCE [LARGE SCALE GENOMIC DNA]</scope>
    <source>
        <strain evidence="4 5">19-DSS-EL-015</strain>
    </source>
</reference>
<proteinExistence type="predicted"/>
<evidence type="ECO:0000313" key="5">
    <source>
        <dbReference type="Proteomes" id="UP001629113"/>
    </source>
</evidence>
<sequence>MDGYDPDFVTHNLPLLVISGLGPEPKPISKAVKEWAGGPQIKSEIPPVQTEDALVLLKHFEASDGSGSSWNGREENSRNKFRVKVVGRGYSLPPRHILESSNTLERSHGNNSAGRTVLHSPLSPLSPGSRVFPDGLVDSKWVQKHQEIIPSAYISFYTLSAEPGLASYHDNHLKSDINDIKGVLSQSGYKTRHIVVLLSELKVQADVEERLASIRKATGLDPKFSLFFLPPQSSAVELQAFVETVLSTTYPLSIEYYRDLSKHSRRKRNRGVVPPPTAPPTSGTSQTLTSQGWNVRYDFKLGVFAEFRQEIDAAIRSYESGYEALLGTDVLESISSWSPRWNEARLLSDVFSIRILRCLLWNNNSTAAVRRWQAHRERIRDVVDRRGKGSSTYGWEAWEARWATVMAEMIQRSDISGFSQSSGPAYLRPEKNIMTGERLKPWEHLHHSGYWYRRAAKHVMARRTLALAIPEEDRSPPGESPASQIANKAYTYDSFLCPEPHEENPLPSRGNGIDHSSLIIDLLSKAIDEFEAKGQGRLVQETSLQAANESTRSNAWADAMRFLRPLWQTMSYREEGFWVAVEEIGWALRNAAVHAGEGGAIVAVDWELLDRNFKYQTNWHYDLQRSLEGLESIKSKPVVVLHDREVHSFLSGTFAFEHAHGKVGELCSAQLVVNSSAHSMSVPVTLTEIKVHFEGSIKPIILKHVPQDNSNQDHFTLNKVSLIDGHGGSIETSPEIPDVRPCLHGESDLTFCPGHTKVFEFRTPLREAGEAKATGVTFRLLSDLFDLDFVHDFSRANSPDFWWGTKPIKRRLVRANPSTITILPKPPRMDLIFSGLQTQYYTNEYITLQVEVFNGEEEDSITNLHLRIPGETALSAVLARTDAGTDSGQERDGLSTTLELGTIATGSSTVIEIRLSPIDLSAIYDISIEASYHLVSDLETPISRATSLQLSVINPFEANYDFSPRLHPEPWPSFFSHHDHEEYQPDVVSQAHGLAQKWCLTTRYASFATEDLVIEDIEVEVVGQNGGIQCYTEKITPIAVGGLRITPKSFEEAQFSTFTQKNSLDDRGTATLDVQLAIKWRRDLDNSALNTTLLPVPRLLVSSSEPRVLAAVSHPTALSPVIHFDVIIENPSNHFLTFGLTMEPSEEFAFSGTKQSTLQLVPLSRRTVRFRLLPVTRGDWMGPVQCVIRDRYFQKILKIAPTDGMKLDKEGILIWVPPEDD</sequence>
<evidence type="ECO:0000259" key="3">
    <source>
        <dbReference type="Pfam" id="PF11817"/>
    </source>
</evidence>
<comment type="caution">
    <text evidence="4">The sequence shown here is derived from an EMBL/GenBank/DDBJ whole genome shotgun (WGS) entry which is preliminary data.</text>
</comment>
<keyword evidence="5" id="KW-1185">Reference proteome</keyword>
<feature type="region of interest" description="Disordered" evidence="1">
    <location>
        <begin position="265"/>
        <end position="288"/>
    </location>
</feature>
<dbReference type="PANTHER" id="PTHR14374:SF0">
    <property type="entry name" value="TRAFFICKING PROTEIN PARTICLE COMPLEX SUBUNIT 11"/>
    <property type="match status" value="1"/>
</dbReference>
<evidence type="ECO:0008006" key="6">
    <source>
        <dbReference type="Google" id="ProtNLM"/>
    </source>
</evidence>
<dbReference type="InterPro" id="IPR021773">
    <property type="entry name" value="TPC11"/>
</dbReference>
<dbReference type="PANTHER" id="PTHR14374">
    <property type="entry name" value="FOIE GRAS"/>
    <property type="match status" value="1"/>
</dbReference>
<dbReference type="Proteomes" id="UP001629113">
    <property type="component" value="Unassembled WGS sequence"/>
</dbReference>
<feature type="region of interest" description="Disordered" evidence="1">
    <location>
        <begin position="98"/>
        <end position="121"/>
    </location>
</feature>
<evidence type="ECO:0000259" key="2">
    <source>
        <dbReference type="Pfam" id="PF07919"/>
    </source>
</evidence>
<feature type="domain" description="Gryzun putative trafficking through Golgi" evidence="2">
    <location>
        <begin position="639"/>
        <end position="1217"/>
    </location>
</feature>
<feature type="compositionally biased region" description="Polar residues" evidence="1">
    <location>
        <begin position="99"/>
        <end position="114"/>
    </location>
</feature>
<dbReference type="Pfam" id="PF07919">
    <property type="entry name" value="Gryzun"/>
    <property type="match status" value="1"/>
</dbReference>
<evidence type="ECO:0000256" key="1">
    <source>
        <dbReference type="SAM" id="MobiDB-lite"/>
    </source>
</evidence>